<keyword evidence="4 5" id="KW-0472">Membrane</keyword>
<dbReference type="Proteomes" id="UP000095485">
    <property type="component" value="Unassembled WGS sequence"/>
</dbReference>
<evidence type="ECO:0008006" key="8">
    <source>
        <dbReference type="Google" id="ProtNLM"/>
    </source>
</evidence>
<dbReference type="GO" id="GO:0016020">
    <property type="term" value="C:membrane"/>
    <property type="evidence" value="ECO:0007669"/>
    <property type="project" value="UniProtKB-SubCell"/>
</dbReference>
<evidence type="ECO:0000313" key="7">
    <source>
        <dbReference type="Proteomes" id="UP000095485"/>
    </source>
</evidence>
<dbReference type="STRING" id="88431.ERS852423_01067"/>
<sequence length="292" mass="33851">MNNWLDKLERKFSRYAIPNLITYIIILYAAGFALELINPTFYSQFLSLDASKILQGQIWRIVTFIIQPPSDSLIFIAFALYLYYMIGKQLEAAWGAFRFNLYFFSGMLFIVLGAILAYLLTGTVLPMDTWYLNLSLFFAFAALYPDIQLLLFFVIPIKIKWLAILDGLYFIYAIVQAFLPAYGGGVFGIYYNYKANALAAFISILNFIIFFLSSRNMKPYTPGQMKRKNDFKRKMRHAERPVNSYANGAKHRCAVCGRTELDDPNLEFRYCSKCNGNYEYCQDHLFTHTHVK</sequence>
<protein>
    <recommendedName>
        <fullName evidence="8">Rhomboid family intramembrane serine protease</fullName>
    </recommendedName>
</protein>
<feature type="transmembrane region" description="Helical" evidence="5">
    <location>
        <begin position="20"/>
        <end position="38"/>
    </location>
</feature>
<name>A0A174TRA8_9FIRM</name>
<gene>
    <name evidence="6" type="ORF">ERS852526_02812</name>
</gene>
<keyword evidence="3 5" id="KW-1133">Transmembrane helix</keyword>
<organism evidence="6 7">
    <name type="scientific">Dorea longicatena</name>
    <dbReference type="NCBI Taxonomy" id="88431"/>
    <lineage>
        <taxon>Bacteria</taxon>
        <taxon>Bacillati</taxon>
        <taxon>Bacillota</taxon>
        <taxon>Clostridia</taxon>
        <taxon>Lachnospirales</taxon>
        <taxon>Lachnospiraceae</taxon>
        <taxon>Dorea</taxon>
    </lineage>
</organism>
<feature type="transmembrane region" description="Helical" evidence="5">
    <location>
        <begin position="96"/>
        <end position="118"/>
    </location>
</feature>
<evidence type="ECO:0000256" key="1">
    <source>
        <dbReference type="ARBA" id="ARBA00004141"/>
    </source>
</evidence>
<feature type="transmembrane region" description="Helical" evidence="5">
    <location>
        <begin position="197"/>
        <end position="217"/>
    </location>
</feature>
<evidence type="ECO:0000256" key="3">
    <source>
        <dbReference type="ARBA" id="ARBA00022989"/>
    </source>
</evidence>
<dbReference type="Gene3D" id="1.20.1540.10">
    <property type="entry name" value="Rhomboid-like"/>
    <property type="match status" value="1"/>
</dbReference>
<proteinExistence type="predicted"/>
<evidence type="ECO:0000256" key="2">
    <source>
        <dbReference type="ARBA" id="ARBA00022692"/>
    </source>
</evidence>
<evidence type="ECO:0000256" key="5">
    <source>
        <dbReference type="SAM" id="Phobius"/>
    </source>
</evidence>
<dbReference type="GeneID" id="96230085"/>
<evidence type="ECO:0000256" key="4">
    <source>
        <dbReference type="ARBA" id="ARBA00023136"/>
    </source>
</evidence>
<dbReference type="OrthoDB" id="9778756at2"/>
<dbReference type="SUPFAM" id="SSF144091">
    <property type="entry name" value="Rhomboid-like"/>
    <property type="match status" value="1"/>
</dbReference>
<feature type="transmembrane region" description="Helical" evidence="5">
    <location>
        <begin position="58"/>
        <end position="84"/>
    </location>
</feature>
<dbReference type="RefSeq" id="WP_055284459.1">
    <property type="nucleotide sequence ID" value="NZ_CZAY01000025.1"/>
</dbReference>
<dbReference type="AlphaFoldDB" id="A0A174TRA8"/>
<reference evidence="6 7" key="1">
    <citation type="submission" date="2015-09" db="EMBL/GenBank/DDBJ databases">
        <authorList>
            <consortium name="Pathogen Informatics"/>
        </authorList>
    </citation>
    <scope>NUCLEOTIDE SEQUENCE [LARGE SCALE GENOMIC DNA]</scope>
    <source>
        <strain evidence="6 7">2789STDY5834914</strain>
    </source>
</reference>
<feature type="transmembrane region" description="Helical" evidence="5">
    <location>
        <begin position="167"/>
        <end position="191"/>
    </location>
</feature>
<comment type="subcellular location">
    <subcellularLocation>
        <location evidence="1">Membrane</location>
        <topology evidence="1">Multi-pass membrane protein</topology>
    </subcellularLocation>
</comment>
<evidence type="ECO:0000313" key="6">
    <source>
        <dbReference type="EMBL" id="CUQ09980.1"/>
    </source>
</evidence>
<accession>A0A174TRA8</accession>
<dbReference type="EMBL" id="CZAY01000025">
    <property type="protein sequence ID" value="CUQ09980.1"/>
    <property type="molecule type" value="Genomic_DNA"/>
</dbReference>
<keyword evidence="2 5" id="KW-0812">Transmembrane</keyword>
<feature type="transmembrane region" description="Helical" evidence="5">
    <location>
        <begin position="130"/>
        <end position="155"/>
    </location>
</feature>
<dbReference type="InterPro" id="IPR035952">
    <property type="entry name" value="Rhomboid-like_sf"/>
</dbReference>